<organism evidence="1 2">
    <name type="scientific">Russula earlei</name>
    <dbReference type="NCBI Taxonomy" id="71964"/>
    <lineage>
        <taxon>Eukaryota</taxon>
        <taxon>Fungi</taxon>
        <taxon>Dikarya</taxon>
        <taxon>Basidiomycota</taxon>
        <taxon>Agaricomycotina</taxon>
        <taxon>Agaricomycetes</taxon>
        <taxon>Russulales</taxon>
        <taxon>Russulaceae</taxon>
        <taxon>Russula</taxon>
    </lineage>
</organism>
<evidence type="ECO:0000313" key="2">
    <source>
        <dbReference type="Proteomes" id="UP001207468"/>
    </source>
</evidence>
<gene>
    <name evidence="1" type="ORF">F5148DRAFT_1187786</name>
</gene>
<evidence type="ECO:0000313" key="1">
    <source>
        <dbReference type="EMBL" id="KAI9509405.1"/>
    </source>
</evidence>
<keyword evidence="2" id="KW-1185">Reference proteome</keyword>
<protein>
    <submittedName>
        <fullName evidence="1">Uncharacterized protein</fullName>
    </submittedName>
</protein>
<accession>A0ACC0UCE9</accession>
<name>A0ACC0UCE9_9AGAM</name>
<proteinExistence type="predicted"/>
<dbReference type="EMBL" id="JAGFNK010000065">
    <property type="protein sequence ID" value="KAI9509405.1"/>
    <property type="molecule type" value="Genomic_DNA"/>
</dbReference>
<comment type="caution">
    <text evidence="1">The sequence shown here is derived from an EMBL/GenBank/DDBJ whole genome shotgun (WGS) entry which is preliminary data.</text>
</comment>
<dbReference type="Proteomes" id="UP001207468">
    <property type="component" value="Unassembled WGS sequence"/>
</dbReference>
<reference evidence="1" key="1">
    <citation type="submission" date="2021-03" db="EMBL/GenBank/DDBJ databases">
        <title>Evolutionary priming and transition to the ectomycorrhizal habit in an iconic lineage of mushroom-forming fungi: is preadaptation a requirement?</title>
        <authorList>
            <consortium name="DOE Joint Genome Institute"/>
            <person name="Looney B.P."/>
            <person name="Miyauchi S."/>
            <person name="Morin E."/>
            <person name="Drula E."/>
            <person name="Courty P.E."/>
            <person name="Chicoki N."/>
            <person name="Fauchery L."/>
            <person name="Kohler A."/>
            <person name="Kuo A."/>
            <person name="LaButti K."/>
            <person name="Pangilinan J."/>
            <person name="Lipzen A."/>
            <person name="Riley R."/>
            <person name="Andreopoulos W."/>
            <person name="He G."/>
            <person name="Johnson J."/>
            <person name="Barry K.W."/>
            <person name="Grigoriev I.V."/>
            <person name="Nagy L."/>
            <person name="Hibbett D."/>
            <person name="Henrissat B."/>
            <person name="Matheny P.B."/>
            <person name="Labbe J."/>
            <person name="Martin A.F."/>
        </authorList>
    </citation>
    <scope>NUCLEOTIDE SEQUENCE</scope>
    <source>
        <strain evidence="1">BPL698</strain>
    </source>
</reference>
<sequence>MRVTRVSFSVLLSIRMQFSLKHSKRCNNVSSIYARTLSLASPSSARRCASSQALRPTTLPLILSIASTRFLLFCKQTKATGNTSSLMSVFALLVYLSFLFVLGGLSDSLVTALGVRTLHQDHPALVGPWTARPNCHNPNTCLLHVPHRLPIPRWLFHRSWDCPLMITFASLCFTAQVWLLYMHV</sequence>